<dbReference type="Proteomes" id="UP000230843">
    <property type="component" value="Unassembled WGS sequence"/>
</dbReference>
<reference evidence="2" key="1">
    <citation type="submission" date="2017-09" db="EMBL/GenBank/DDBJ databases">
        <title>Depth-based differentiation of microbial function through sediment-hosted aquifers and enrichment of novel symbionts in the deep terrestrial subsurface.</title>
        <authorList>
            <person name="Probst A.J."/>
            <person name="Ladd B."/>
            <person name="Jarett J.K."/>
            <person name="Geller-Mcgrath D.E."/>
            <person name="Sieber C.M.K."/>
            <person name="Emerson J.B."/>
            <person name="Anantharaman K."/>
            <person name="Thomas B.C."/>
            <person name="Malmstrom R."/>
            <person name="Stieglmeier M."/>
            <person name="Klingl A."/>
            <person name="Woyke T."/>
            <person name="Ryan C.M."/>
            <person name="Banfield J.F."/>
        </authorList>
    </citation>
    <scope>NUCLEOTIDE SEQUENCE [LARGE SCALE GENOMIC DNA]</scope>
</reference>
<dbReference type="Gene3D" id="1.10.10.10">
    <property type="entry name" value="Winged helix-like DNA-binding domain superfamily/Winged helix DNA-binding domain"/>
    <property type="match status" value="1"/>
</dbReference>
<evidence type="ECO:0008006" key="3">
    <source>
        <dbReference type="Google" id="ProtNLM"/>
    </source>
</evidence>
<dbReference type="EMBL" id="PFVJ01000052">
    <property type="protein sequence ID" value="PJA89771.1"/>
    <property type="molecule type" value="Genomic_DNA"/>
</dbReference>
<dbReference type="Pfam" id="PF12840">
    <property type="entry name" value="HTH_20"/>
    <property type="match status" value="1"/>
</dbReference>
<protein>
    <recommendedName>
        <fullName evidence="3">HTH arsR-type domain-containing protein</fullName>
    </recommendedName>
</protein>
<accession>A0A2M7Z6M0</accession>
<name>A0A2M7Z6M0_9BACT</name>
<sequence length="82" mass="9543">MLEHLFGSKTRLKLLKTFFREPDNPFFIRELTREIDSHINAVRREISLLVKVGLVEEIENKTAKSGISTSSRKYYSVNKNCV</sequence>
<dbReference type="InterPro" id="IPR036388">
    <property type="entry name" value="WH-like_DNA-bd_sf"/>
</dbReference>
<evidence type="ECO:0000313" key="2">
    <source>
        <dbReference type="Proteomes" id="UP000230843"/>
    </source>
</evidence>
<feature type="non-terminal residue" evidence="1">
    <location>
        <position position="82"/>
    </location>
</feature>
<proteinExistence type="predicted"/>
<organism evidence="1 2">
    <name type="scientific">Candidatus Magasanikbacteria bacterium CG_4_9_14_3_um_filter_32_9</name>
    <dbReference type="NCBI Taxonomy" id="1974644"/>
    <lineage>
        <taxon>Bacteria</taxon>
        <taxon>Candidatus Magasanikiibacteriota</taxon>
    </lineage>
</organism>
<dbReference type="InterPro" id="IPR036390">
    <property type="entry name" value="WH_DNA-bd_sf"/>
</dbReference>
<evidence type="ECO:0000313" key="1">
    <source>
        <dbReference type="EMBL" id="PJA89771.1"/>
    </source>
</evidence>
<gene>
    <name evidence="1" type="ORF">CO137_02505</name>
</gene>
<comment type="caution">
    <text evidence="1">The sequence shown here is derived from an EMBL/GenBank/DDBJ whole genome shotgun (WGS) entry which is preliminary data.</text>
</comment>
<dbReference type="SUPFAM" id="SSF46785">
    <property type="entry name" value="Winged helix' DNA-binding domain"/>
    <property type="match status" value="1"/>
</dbReference>
<dbReference type="AlphaFoldDB" id="A0A2M7Z6M0"/>